<keyword evidence="6" id="KW-1185">Reference proteome</keyword>
<dbReference type="InterPro" id="IPR041228">
    <property type="entry name" value="Dynein_C"/>
</dbReference>
<dbReference type="Pfam" id="PF03028">
    <property type="entry name" value="Dynein_heavy"/>
    <property type="match status" value="1"/>
</dbReference>
<feature type="domain" description="Dynein heavy chain C-terminal" evidence="4">
    <location>
        <begin position="354"/>
        <end position="644"/>
    </location>
</feature>
<name>A0A3Q2YRC9_HIPCM</name>
<dbReference type="GO" id="GO:0051959">
    <property type="term" value="F:dynein light intermediate chain binding"/>
    <property type="evidence" value="ECO:0007669"/>
    <property type="project" value="InterPro"/>
</dbReference>
<reference evidence="5" key="2">
    <citation type="submission" date="2025-09" db="UniProtKB">
        <authorList>
            <consortium name="Ensembl"/>
        </authorList>
    </citation>
    <scope>IDENTIFICATION</scope>
</reference>
<dbReference type="GO" id="GO:0045505">
    <property type="term" value="F:dynein intermediate chain binding"/>
    <property type="evidence" value="ECO:0007669"/>
    <property type="project" value="InterPro"/>
</dbReference>
<dbReference type="AlphaFoldDB" id="A0A3Q2YRC9"/>
<dbReference type="OMA" id="MGTPPVF"/>
<dbReference type="Gene3D" id="3.40.50.300">
    <property type="entry name" value="P-loop containing nucleotide triphosphate hydrolases"/>
    <property type="match status" value="1"/>
</dbReference>
<dbReference type="FunFam" id="1.20.1270.280:FF:000037">
    <property type="entry name" value="Dynein, axonemal, heavy chain 7"/>
    <property type="match status" value="1"/>
</dbReference>
<dbReference type="InterPro" id="IPR004273">
    <property type="entry name" value="Dynein_heavy_D6_P-loop"/>
</dbReference>
<feature type="domain" description="Dynein heavy chain region D6 P-loop" evidence="2">
    <location>
        <begin position="80"/>
        <end position="194"/>
    </location>
</feature>
<dbReference type="Gene3D" id="1.10.8.720">
    <property type="entry name" value="Region D6 of dynein motor"/>
    <property type="match status" value="1"/>
</dbReference>
<dbReference type="Pfam" id="PF18199">
    <property type="entry name" value="Dynein_C"/>
    <property type="match status" value="1"/>
</dbReference>
<feature type="region of interest" description="Disordered" evidence="1">
    <location>
        <begin position="1"/>
        <end position="22"/>
    </location>
</feature>
<evidence type="ECO:0000259" key="2">
    <source>
        <dbReference type="Pfam" id="PF03028"/>
    </source>
</evidence>
<dbReference type="Pfam" id="PF18198">
    <property type="entry name" value="AAA_lid_11"/>
    <property type="match status" value="1"/>
</dbReference>
<dbReference type="FunFam" id="3.40.50.300:FF:000362">
    <property type="entry name" value="Dynein, axonemal, heavy chain 6"/>
    <property type="match status" value="1"/>
</dbReference>
<dbReference type="Ensembl" id="ENSHCOT00000006232.1">
    <property type="protein sequence ID" value="ENSHCOP00000020418.1"/>
    <property type="gene ID" value="ENSHCOG00000006503.1"/>
</dbReference>
<dbReference type="InterPro" id="IPR027417">
    <property type="entry name" value="P-loop_NTPase"/>
</dbReference>
<evidence type="ECO:0000259" key="4">
    <source>
        <dbReference type="Pfam" id="PF18199"/>
    </source>
</evidence>
<dbReference type="GO" id="GO:0008569">
    <property type="term" value="F:minus-end-directed microtubule motor activity"/>
    <property type="evidence" value="ECO:0007669"/>
    <property type="project" value="InterPro"/>
</dbReference>
<dbReference type="GO" id="GO:0007018">
    <property type="term" value="P:microtubule-based movement"/>
    <property type="evidence" value="ECO:0007669"/>
    <property type="project" value="InterPro"/>
</dbReference>
<evidence type="ECO:0000313" key="5">
    <source>
        <dbReference type="Ensembl" id="ENSHCOP00000020418.1"/>
    </source>
</evidence>
<dbReference type="Gene3D" id="3.10.490.20">
    <property type="match status" value="1"/>
</dbReference>
<feature type="domain" description="Dynein heavy chain AAA lid" evidence="3">
    <location>
        <begin position="229"/>
        <end position="299"/>
    </location>
</feature>
<evidence type="ECO:0000313" key="6">
    <source>
        <dbReference type="Proteomes" id="UP000264820"/>
    </source>
</evidence>
<proteinExistence type="predicted"/>
<reference evidence="5" key="1">
    <citation type="submission" date="2025-08" db="UniProtKB">
        <authorList>
            <consortium name="Ensembl"/>
        </authorList>
    </citation>
    <scope>IDENTIFICATION</scope>
</reference>
<dbReference type="PANTHER" id="PTHR22878">
    <property type="entry name" value="DYNEIN HEAVY CHAIN 6, AXONEMAL-LIKE-RELATED"/>
    <property type="match status" value="1"/>
</dbReference>
<evidence type="ECO:0000259" key="3">
    <source>
        <dbReference type="Pfam" id="PF18198"/>
    </source>
</evidence>
<dbReference type="Proteomes" id="UP000264820">
    <property type="component" value="Unplaced"/>
</dbReference>
<organism evidence="5 6">
    <name type="scientific">Hippocampus comes</name>
    <name type="common">Tiger tail seahorse</name>
    <dbReference type="NCBI Taxonomy" id="109280"/>
    <lineage>
        <taxon>Eukaryota</taxon>
        <taxon>Metazoa</taxon>
        <taxon>Chordata</taxon>
        <taxon>Craniata</taxon>
        <taxon>Vertebrata</taxon>
        <taxon>Euteleostomi</taxon>
        <taxon>Actinopterygii</taxon>
        <taxon>Neopterygii</taxon>
        <taxon>Teleostei</taxon>
        <taxon>Neoteleostei</taxon>
        <taxon>Acanthomorphata</taxon>
        <taxon>Syngnathiaria</taxon>
        <taxon>Syngnathiformes</taxon>
        <taxon>Syngnathoidei</taxon>
        <taxon>Syngnathidae</taxon>
        <taxon>Hippocampus</taxon>
    </lineage>
</organism>
<dbReference type="Gene3D" id="1.20.1270.280">
    <property type="match status" value="1"/>
</dbReference>
<dbReference type="PANTHER" id="PTHR22878:SF66">
    <property type="entry name" value="DYNEIN AXONEMAL HEAVY CHAIN 7"/>
    <property type="match status" value="1"/>
</dbReference>
<dbReference type="GO" id="GO:0030286">
    <property type="term" value="C:dynein complex"/>
    <property type="evidence" value="ECO:0007669"/>
    <property type="project" value="InterPro"/>
</dbReference>
<dbReference type="FunFam" id="1.20.1270.280:FF:000038">
    <property type="entry name" value="AT13908p"/>
    <property type="match status" value="1"/>
</dbReference>
<dbReference type="InterPro" id="IPR041658">
    <property type="entry name" value="AAA_lid_11"/>
</dbReference>
<dbReference type="InterPro" id="IPR042219">
    <property type="entry name" value="AAA_lid_11_sf"/>
</dbReference>
<accession>A0A3Q2YRC9</accession>
<dbReference type="FunFam" id="3.10.490.20:FF:000009">
    <property type="entry name" value="Dynein heavy chain 4"/>
    <property type="match status" value="1"/>
</dbReference>
<protein>
    <submittedName>
        <fullName evidence="5">Uncharacterized protein</fullName>
    </submittedName>
</protein>
<dbReference type="InterPro" id="IPR026983">
    <property type="entry name" value="DHC"/>
</dbReference>
<sequence>MAQNRNMWKDVYDSPNPHQTPLPNEWQESLTQFQRMLVIRCLRPDKIIPMVQQFVSDSLGRPFIEAPPFNLSNTFGDSHCCAPLIFILSPGSDPMAALLKFGHEKGFTGDKLTSLSLGQGQGPIAMKMIESGIADGTWVVLQNCHLATSWMSTLERVCEELNPESTHPEFRLWLTSYPSPTFPVAVLQNGVKMTNEAPKGLRPNIVRCFLMDPISDPNWFDSSSKPAVFKKLLYGLCFFHALTQERRKFGPLGWNIPYEFNETDLRISVQQLQMFLEQHQEVPFDALRYMTGECNYGGRKLVEDPGYKFDPSGIYFAPPEGDYDSYIEYTKSLPLNPSPEIFGMNANADITKDQSETQLLFDSILLTQSRSSGGDAKSSDDMVFEVAADILSKLPADFDLELVMLHFPTSYNESMNTVLVQEMGRFNNLLCTIRDSCVDLQKAIKGLVVMSSELEEVVSSILKGKIPGMWMKKSYPSLKPLGSYINDFLERLQFLQEWFDQGTPAVFWVSGFFFTQAFLTGSQQNYARKHTVPIDLLGFDFEVLDDVKYKRAPDDGKVAIAFLTGSHWRHAAIFLSCPAQMWLKPIKRLDIPERMCYLSPVYKTSERRGTLSTTGHSTNYVIAMTLNTDVDAEHWIRRGVALLCQLSS</sequence>
<dbReference type="GeneTree" id="ENSGT00940000155282"/>
<dbReference type="InterPro" id="IPR043160">
    <property type="entry name" value="Dynein_C_barrel"/>
</dbReference>
<dbReference type="STRING" id="109280.ENSHCOP00000020418"/>
<evidence type="ECO:0000256" key="1">
    <source>
        <dbReference type="SAM" id="MobiDB-lite"/>
    </source>
</evidence>